<feature type="domain" description="Aminotransferase-like plant mobile" evidence="1">
    <location>
        <begin position="1"/>
        <end position="265"/>
    </location>
</feature>
<keyword evidence="3" id="KW-1185">Reference proteome</keyword>
<dbReference type="PANTHER" id="PTHR46033">
    <property type="entry name" value="PROTEIN MAIN-LIKE 2"/>
    <property type="match status" value="1"/>
</dbReference>
<evidence type="ECO:0000259" key="1">
    <source>
        <dbReference type="Pfam" id="PF10536"/>
    </source>
</evidence>
<protein>
    <submittedName>
        <fullName evidence="2">Serine/threonine protein phosphatase 7 long form-like</fullName>
    </submittedName>
</protein>
<dbReference type="InterPro" id="IPR019557">
    <property type="entry name" value="AminoTfrase-like_pln_mobile"/>
</dbReference>
<comment type="caution">
    <text evidence="2">The sequence shown here is derived from an EMBL/GenBank/DDBJ whole genome shotgun (WGS) entry which is preliminary data.</text>
</comment>
<name>A0A392LZ95_9FABA</name>
<evidence type="ECO:0000313" key="3">
    <source>
        <dbReference type="Proteomes" id="UP000265520"/>
    </source>
</evidence>
<gene>
    <name evidence="2" type="ORF">A2U01_0001086</name>
</gene>
<dbReference type="Pfam" id="PF10536">
    <property type="entry name" value="PMD"/>
    <property type="match status" value="1"/>
</dbReference>
<dbReference type="AlphaFoldDB" id="A0A392LZ95"/>
<dbReference type="InterPro" id="IPR044824">
    <property type="entry name" value="MAIN-like"/>
</dbReference>
<dbReference type="EMBL" id="LXQA010000922">
    <property type="protein sequence ID" value="MCH80319.1"/>
    <property type="molecule type" value="Genomic_DNA"/>
</dbReference>
<organism evidence="2 3">
    <name type="scientific">Trifolium medium</name>
    <dbReference type="NCBI Taxonomy" id="97028"/>
    <lineage>
        <taxon>Eukaryota</taxon>
        <taxon>Viridiplantae</taxon>
        <taxon>Streptophyta</taxon>
        <taxon>Embryophyta</taxon>
        <taxon>Tracheophyta</taxon>
        <taxon>Spermatophyta</taxon>
        <taxon>Magnoliopsida</taxon>
        <taxon>eudicotyledons</taxon>
        <taxon>Gunneridae</taxon>
        <taxon>Pentapetalae</taxon>
        <taxon>rosids</taxon>
        <taxon>fabids</taxon>
        <taxon>Fabales</taxon>
        <taxon>Fabaceae</taxon>
        <taxon>Papilionoideae</taxon>
        <taxon>50 kb inversion clade</taxon>
        <taxon>NPAAA clade</taxon>
        <taxon>Hologalegina</taxon>
        <taxon>IRL clade</taxon>
        <taxon>Trifolieae</taxon>
        <taxon>Trifolium</taxon>
    </lineage>
</organism>
<accession>A0A392LZ95</accession>
<dbReference type="PANTHER" id="PTHR46033:SF67">
    <property type="entry name" value="AMINOTRANSFERASE-LIKE, PLANT MOBILE DOMAIN FAMILY PROTEIN"/>
    <property type="match status" value="1"/>
</dbReference>
<proteinExistence type="predicted"/>
<sequence length="322" mass="36878">MDSFINKGSEIEHEAFLASWLSNFVFPHKYFLVKRSLFPIAVQLARGNTIALAPAVLASIYKDLRVFKEAIVGLKKRSVGGDKLPLVLDVNVQSPFYLVQVWVWERFQNLQPQPKLINNGDPLLLRWHMVKASKIDKVSLALDSAANDFIWRPYVRYADKCGLFYPNVEILVPFKNDLDKNMLSFVICLRVSELVGFESIEKYLPHRVAMQFGMDQSVPGYVARFNATKAIAWENYCTPISDKNLYFPARLFEADVTTHYAKWWKQLILGRGDFVKNIVRKKRTPGSRIRRSFVGKANTRGNDIGVPPGFPPNLVDFLTFEN</sequence>
<feature type="non-terminal residue" evidence="2">
    <location>
        <position position="322"/>
    </location>
</feature>
<dbReference type="GO" id="GO:0010073">
    <property type="term" value="P:meristem maintenance"/>
    <property type="evidence" value="ECO:0007669"/>
    <property type="project" value="InterPro"/>
</dbReference>
<reference evidence="2 3" key="1">
    <citation type="journal article" date="2018" name="Front. Plant Sci.">
        <title>Red Clover (Trifolium pratense) and Zigzag Clover (T. medium) - A Picture of Genomic Similarities and Differences.</title>
        <authorList>
            <person name="Dluhosova J."/>
            <person name="Istvanek J."/>
            <person name="Nedelnik J."/>
            <person name="Repkova J."/>
        </authorList>
    </citation>
    <scope>NUCLEOTIDE SEQUENCE [LARGE SCALE GENOMIC DNA]</scope>
    <source>
        <strain evidence="3">cv. 10/8</strain>
        <tissue evidence="2">Leaf</tissue>
    </source>
</reference>
<evidence type="ECO:0000313" key="2">
    <source>
        <dbReference type="EMBL" id="MCH80319.1"/>
    </source>
</evidence>
<dbReference type="Proteomes" id="UP000265520">
    <property type="component" value="Unassembled WGS sequence"/>
</dbReference>